<dbReference type="FunFam" id="3.40.50.300:FF:000218">
    <property type="entry name" value="Multidrug ABC transporter ATP-binding protein"/>
    <property type="match status" value="1"/>
</dbReference>
<dbReference type="PROSITE" id="PS00211">
    <property type="entry name" value="ABC_TRANSPORTER_1"/>
    <property type="match status" value="2"/>
</dbReference>
<dbReference type="WBParaSite" id="PTRK_0000221400.1">
    <property type="protein sequence ID" value="PTRK_0000221400.1"/>
    <property type="gene ID" value="PTRK_0000221400"/>
</dbReference>
<evidence type="ECO:0000256" key="11">
    <source>
        <dbReference type="ARBA" id="ARBA00023136"/>
    </source>
</evidence>
<feature type="transmembrane region" description="Helical" evidence="15">
    <location>
        <begin position="168"/>
        <end position="189"/>
    </location>
</feature>
<dbReference type="InterPro" id="IPR039421">
    <property type="entry name" value="Type_1_exporter"/>
</dbReference>
<feature type="transmembrane region" description="Helical" evidence="15">
    <location>
        <begin position="727"/>
        <end position="751"/>
    </location>
</feature>
<feature type="transmembrane region" description="Helical" evidence="15">
    <location>
        <begin position="830"/>
        <end position="849"/>
    </location>
</feature>
<feature type="transmembrane region" description="Helical" evidence="15">
    <location>
        <begin position="143"/>
        <end position="162"/>
    </location>
</feature>
<dbReference type="PANTHER" id="PTHR43394">
    <property type="entry name" value="ATP-DEPENDENT PERMEASE MDL1, MITOCHONDRIAL"/>
    <property type="match status" value="1"/>
</dbReference>
<comment type="similarity">
    <text evidence="2">Belongs to the ABC transporter superfamily. ABCB family. Multidrug resistance exporter (TC 3.A.1.201) subfamily.</text>
</comment>
<keyword evidence="11 15" id="KW-0472">Membrane</keyword>
<dbReference type="CDD" id="cd18577">
    <property type="entry name" value="ABC_6TM_Pgp_ABCB1_D1_like"/>
    <property type="match status" value="1"/>
</dbReference>
<dbReference type="PROSITE" id="PS50893">
    <property type="entry name" value="ABC_TRANSPORTER_2"/>
    <property type="match status" value="2"/>
</dbReference>
<reference evidence="19" key="1">
    <citation type="submission" date="2017-02" db="UniProtKB">
        <authorList>
            <consortium name="WormBaseParasite"/>
        </authorList>
    </citation>
    <scope>IDENTIFICATION</scope>
</reference>
<feature type="transmembrane region" description="Helical" evidence="15">
    <location>
        <begin position="804"/>
        <end position="824"/>
    </location>
</feature>
<dbReference type="Proteomes" id="UP000038045">
    <property type="component" value="Unplaced"/>
</dbReference>
<dbReference type="GO" id="GO:0008559">
    <property type="term" value="F:ABC-type xenobiotic transporter activity"/>
    <property type="evidence" value="ECO:0007669"/>
    <property type="project" value="UniProtKB-EC"/>
</dbReference>
<dbReference type="InterPro" id="IPR011527">
    <property type="entry name" value="ABC1_TM_dom"/>
</dbReference>
<dbReference type="CDD" id="cd03249">
    <property type="entry name" value="ABC_MTABC3_MDL1_MDL2"/>
    <property type="match status" value="1"/>
</dbReference>
<feature type="transmembrane region" description="Helical" evidence="15">
    <location>
        <begin position="277"/>
        <end position="298"/>
    </location>
</feature>
<dbReference type="Pfam" id="PF00664">
    <property type="entry name" value="ABC_membrane"/>
    <property type="match status" value="2"/>
</dbReference>
<evidence type="ECO:0000256" key="5">
    <source>
        <dbReference type="ARBA" id="ARBA00022692"/>
    </source>
</evidence>
<dbReference type="FunFam" id="3.40.50.300:FF:000479">
    <property type="entry name" value="Multidrug resistance protein 1A"/>
    <property type="match status" value="1"/>
</dbReference>
<dbReference type="InterPro" id="IPR003439">
    <property type="entry name" value="ABC_transporter-like_ATP-bd"/>
</dbReference>
<evidence type="ECO:0000256" key="6">
    <source>
        <dbReference type="ARBA" id="ARBA00022737"/>
    </source>
</evidence>
<proteinExistence type="inferred from homology"/>
<feature type="transmembrane region" description="Helical" evidence="15">
    <location>
        <begin position="245"/>
        <end position="271"/>
    </location>
</feature>
<evidence type="ECO:0000256" key="12">
    <source>
        <dbReference type="ARBA" id="ARBA00023180"/>
    </source>
</evidence>
<keyword evidence="7" id="KW-0547">Nucleotide-binding</keyword>
<keyword evidence="6" id="KW-0677">Repeat</keyword>
<evidence type="ECO:0000256" key="2">
    <source>
        <dbReference type="ARBA" id="ARBA00007577"/>
    </source>
</evidence>
<sequence length="1244" mass="139238">MLRYGSFVDWSLFLTGIVTGLISGIIQPLECIISAKYYGIFAEGYKEFRDNKGNYDKNFVENSVIELVVKQSLIVILILTTMIISTVSFYILTERQIKLLKVHYIKSILKQNMSWFEQNTPGKLSSSMSSIFEKIRFGLNPKLSILLCAIGFVGSSFAATLYYSYKMSLVFCGGVLIAVVPLVIGIKIYNCYSDKEYDKSTEAGSVIEEVFSGIKTVMSFNGQEYEINRYKLLIDAIIRLSKKKIMILTITYSIFTFTTHSEYSLILLVGYDLVKAGIINFSIIIAVISCIFGSIMRLDELVYQISKLTEGMGHIKNLLVIIDSNPEIDYLSDTGMSIKNFEGKVTFDNVSFTYPSRPNKMAVRDINFTILPGESCALVGYSGGGKSTVLNLLMRYYNLNSGNIFIDDVMVKDINVIWLRDNISIVFQEPILFTGTIKENILFGKPDATDDEIREACKIAYAENFINTLPQGYDTFIGEGGMKMSGGMKQRLCIARAVIRNPKILILDEATSALDATSEKKVLKALNNASKGRTTLAISHKINTIKSYDKILVFDQGEIVEVGKHEELLELKGLYYKLAMCENFDTLEKKKKKGFSKSQESSIESSTSESTSKHSTSYNSSTETVSTDTVTTKVDEFPTPKTMLVTPKLKSAREITTKYERGSDGISILQIIKYAAIEKKKFLLGFIFIIINSLQLPISVFTTAYIMDMFTRPLEESSTKKQYINSLIIYTSLAVIYALSYCACGHFYGFGGINLSKSMRKEAYKNILYQDVRFFDNKKNNPGRLTNILTTEALNINQGIDLTFVDSLIGLLSLVLSTGIAFYFNTYVAGTGFGVLIFFFFLSNVLTYINNKVTQKSTVTSKMAVSVGLESIINVKTIQAFNRVEEMANKFENHLEESYKYFLYSGVLTSISFSLGYGLFSISTIVSVFIGAKIVAGGIANPYHIIQAIDAISYVCFSLFYVYPYIPDYIPFREACTNLFEFINKKPKYDVLKGNRKEIIGNVEMKYGYFSYPHVSGHLVLKGMKFKVDAGKSLALVGPSGCGKTTVLQIMERFYDLIDGSLEIDGINVKDYNLKHYRNCISTVSQEPTLFNLTIKENICYGLENVKDSDLERVLYESNVIEFLNNLPKGINTECGSKGKNLSGGQKQRIAIARALVRNPKILLLDEATSALDTKSEQLVKDALNKACQNKTSIIVAHKLSTIQHCDCIAVVNNGAIIEEGTHDELLGKKGEYYKLINCHLMED</sequence>
<dbReference type="PANTHER" id="PTHR43394:SF1">
    <property type="entry name" value="ATP-BINDING CASSETTE SUB-FAMILY B MEMBER 10, MITOCHONDRIAL"/>
    <property type="match status" value="1"/>
</dbReference>
<keyword evidence="8" id="KW-0067">ATP-binding</keyword>
<comment type="subcellular location">
    <subcellularLocation>
        <location evidence="1">Membrane</location>
        <topology evidence="1">Multi-pass membrane protein</topology>
    </subcellularLocation>
</comment>
<evidence type="ECO:0000259" key="16">
    <source>
        <dbReference type="PROSITE" id="PS50893"/>
    </source>
</evidence>
<name>A0A0N4Z5B2_PARTI</name>
<evidence type="ECO:0000256" key="9">
    <source>
        <dbReference type="ARBA" id="ARBA00022967"/>
    </source>
</evidence>
<dbReference type="SUPFAM" id="SSF90123">
    <property type="entry name" value="ABC transporter transmembrane region"/>
    <property type="match status" value="2"/>
</dbReference>
<evidence type="ECO:0000256" key="7">
    <source>
        <dbReference type="ARBA" id="ARBA00022741"/>
    </source>
</evidence>
<keyword evidence="5 15" id="KW-0812">Transmembrane</keyword>
<dbReference type="STRING" id="131310.A0A0N4Z5B2"/>
<dbReference type="InterPro" id="IPR036640">
    <property type="entry name" value="ABC1_TM_sf"/>
</dbReference>
<feature type="transmembrane region" description="Helical" evidence="15">
    <location>
        <begin position="682"/>
        <end position="707"/>
    </location>
</feature>
<keyword evidence="10 15" id="KW-1133">Transmembrane helix</keyword>
<evidence type="ECO:0000256" key="13">
    <source>
        <dbReference type="ARBA" id="ARBA00034018"/>
    </source>
</evidence>
<evidence type="ECO:0000256" key="15">
    <source>
        <dbReference type="SAM" id="Phobius"/>
    </source>
</evidence>
<keyword evidence="4" id="KW-0813">Transport</keyword>
<keyword evidence="12" id="KW-0325">Glycoprotein</keyword>
<evidence type="ECO:0000256" key="8">
    <source>
        <dbReference type="ARBA" id="ARBA00022840"/>
    </source>
</evidence>
<evidence type="ECO:0000256" key="3">
    <source>
        <dbReference type="ARBA" id="ARBA00012191"/>
    </source>
</evidence>
<feature type="region of interest" description="Disordered" evidence="14">
    <location>
        <begin position="598"/>
        <end position="625"/>
    </location>
</feature>
<accession>A0A0N4Z5B2</accession>
<evidence type="ECO:0000256" key="14">
    <source>
        <dbReference type="SAM" id="MobiDB-lite"/>
    </source>
</evidence>
<dbReference type="SUPFAM" id="SSF52540">
    <property type="entry name" value="P-loop containing nucleoside triphosphate hydrolases"/>
    <property type="match status" value="2"/>
</dbReference>
<evidence type="ECO:0000256" key="1">
    <source>
        <dbReference type="ARBA" id="ARBA00004141"/>
    </source>
</evidence>
<protein>
    <recommendedName>
        <fullName evidence="3">ABC-type xenobiotic transporter</fullName>
        <ecNumber evidence="3">7.6.2.2</ecNumber>
    </recommendedName>
</protein>
<dbReference type="InterPro" id="IPR003593">
    <property type="entry name" value="AAA+_ATPase"/>
</dbReference>
<keyword evidence="9" id="KW-1278">Translocase</keyword>
<comment type="catalytic activity">
    <reaction evidence="13">
        <text>ATP + H2O + xenobioticSide 1 = ADP + phosphate + xenobioticSide 2.</text>
        <dbReference type="EC" id="7.6.2.2"/>
    </reaction>
</comment>
<feature type="transmembrane region" description="Helical" evidence="15">
    <location>
        <begin position="73"/>
        <end position="92"/>
    </location>
</feature>
<evidence type="ECO:0000259" key="17">
    <source>
        <dbReference type="PROSITE" id="PS50929"/>
    </source>
</evidence>
<feature type="transmembrane region" description="Helical" evidence="15">
    <location>
        <begin position="944"/>
        <end position="963"/>
    </location>
</feature>
<dbReference type="EC" id="7.6.2.2" evidence="3"/>
<dbReference type="GO" id="GO:0005743">
    <property type="term" value="C:mitochondrial inner membrane"/>
    <property type="evidence" value="ECO:0007669"/>
    <property type="project" value="TreeGrafter"/>
</dbReference>
<keyword evidence="18" id="KW-1185">Reference proteome</keyword>
<evidence type="ECO:0000313" key="19">
    <source>
        <dbReference type="WBParaSite" id="PTRK_0000221400.1"/>
    </source>
</evidence>
<feature type="domain" description="ABC transmembrane type-1" evidence="17">
    <location>
        <begin position="14"/>
        <end position="310"/>
    </location>
</feature>
<feature type="domain" description="ABC transporter" evidence="16">
    <location>
        <begin position="1003"/>
        <end position="1239"/>
    </location>
</feature>
<organism evidence="18 19">
    <name type="scientific">Parastrongyloides trichosuri</name>
    <name type="common">Possum-specific nematode worm</name>
    <dbReference type="NCBI Taxonomy" id="131310"/>
    <lineage>
        <taxon>Eukaryota</taxon>
        <taxon>Metazoa</taxon>
        <taxon>Ecdysozoa</taxon>
        <taxon>Nematoda</taxon>
        <taxon>Chromadorea</taxon>
        <taxon>Rhabditida</taxon>
        <taxon>Tylenchina</taxon>
        <taxon>Panagrolaimomorpha</taxon>
        <taxon>Strongyloidoidea</taxon>
        <taxon>Strongyloididae</taxon>
        <taxon>Parastrongyloides</taxon>
    </lineage>
</organism>
<dbReference type="Pfam" id="PF00005">
    <property type="entry name" value="ABC_tran"/>
    <property type="match status" value="2"/>
</dbReference>
<dbReference type="Gene3D" id="1.20.1560.10">
    <property type="entry name" value="ABC transporter type 1, transmembrane domain"/>
    <property type="match status" value="2"/>
</dbReference>
<dbReference type="InterPro" id="IPR017871">
    <property type="entry name" value="ABC_transporter-like_CS"/>
</dbReference>
<evidence type="ECO:0000256" key="4">
    <source>
        <dbReference type="ARBA" id="ARBA00022448"/>
    </source>
</evidence>
<evidence type="ECO:0000256" key="10">
    <source>
        <dbReference type="ARBA" id="ARBA00022989"/>
    </source>
</evidence>
<feature type="domain" description="ABC transporter" evidence="16">
    <location>
        <begin position="345"/>
        <end position="581"/>
    </location>
</feature>
<evidence type="ECO:0000313" key="18">
    <source>
        <dbReference type="Proteomes" id="UP000038045"/>
    </source>
</evidence>
<dbReference type="PROSITE" id="PS50929">
    <property type="entry name" value="ABC_TM1F"/>
    <property type="match status" value="2"/>
</dbReference>
<dbReference type="GO" id="GO:0015421">
    <property type="term" value="F:ABC-type oligopeptide transporter activity"/>
    <property type="evidence" value="ECO:0007669"/>
    <property type="project" value="TreeGrafter"/>
</dbReference>
<dbReference type="InterPro" id="IPR027417">
    <property type="entry name" value="P-loop_NTPase"/>
</dbReference>
<dbReference type="GO" id="GO:0016887">
    <property type="term" value="F:ATP hydrolysis activity"/>
    <property type="evidence" value="ECO:0007669"/>
    <property type="project" value="InterPro"/>
</dbReference>
<dbReference type="GO" id="GO:0090374">
    <property type="term" value="P:oligopeptide export from mitochondrion"/>
    <property type="evidence" value="ECO:0007669"/>
    <property type="project" value="TreeGrafter"/>
</dbReference>
<feature type="domain" description="ABC transmembrane type-1" evidence="17">
    <location>
        <begin position="683"/>
        <end position="959"/>
    </location>
</feature>
<dbReference type="AlphaFoldDB" id="A0A0N4Z5B2"/>
<feature type="transmembrane region" description="Helical" evidence="15">
    <location>
        <begin position="7"/>
        <end position="26"/>
    </location>
</feature>
<dbReference type="SMART" id="SM00382">
    <property type="entry name" value="AAA"/>
    <property type="match status" value="2"/>
</dbReference>
<dbReference type="GO" id="GO:0005524">
    <property type="term" value="F:ATP binding"/>
    <property type="evidence" value="ECO:0007669"/>
    <property type="project" value="UniProtKB-KW"/>
</dbReference>
<feature type="transmembrane region" description="Helical" evidence="15">
    <location>
        <begin position="901"/>
        <end position="932"/>
    </location>
</feature>
<dbReference type="Gene3D" id="3.40.50.300">
    <property type="entry name" value="P-loop containing nucleotide triphosphate hydrolases"/>
    <property type="match status" value="2"/>
</dbReference>